<dbReference type="InterPro" id="IPR050377">
    <property type="entry name" value="Radical_SAM_PqqE_MftC-like"/>
</dbReference>
<dbReference type="InterPro" id="IPR013785">
    <property type="entry name" value="Aldolase_TIM"/>
</dbReference>
<name>A0A383D4N4_9ZZZZ</name>
<evidence type="ECO:0000256" key="3">
    <source>
        <dbReference type="ARBA" id="ARBA00023004"/>
    </source>
</evidence>
<sequence length="237" mass="27589">NFIKRASDLFGINPSLFAIVDTSNDYPGFPRASHVGGSGLIRYVRRFILAIKRSWGRLRTGSILTRLFGREFIRTREKIEIDLTYACNLCCHDCNRSCRQAPEGTELKFEQVQRFIDDSFNRGIEWKRVRLLGGEPTLHSRFEEILYELAKYKLRHPKCRLEVVTNGHGRFVQRKLMQVPPFFHIENTMKETDYQPYFYSFNLAPKDRRSIIKTNFTNGCSVIEECGIGLTPSGYYP</sequence>
<evidence type="ECO:0000313" key="6">
    <source>
        <dbReference type="EMBL" id="SVE39351.1"/>
    </source>
</evidence>
<proteinExistence type="predicted"/>
<dbReference type="PANTHER" id="PTHR11228">
    <property type="entry name" value="RADICAL SAM DOMAIN PROTEIN"/>
    <property type="match status" value="1"/>
</dbReference>
<evidence type="ECO:0000256" key="4">
    <source>
        <dbReference type="ARBA" id="ARBA00023014"/>
    </source>
</evidence>
<dbReference type="InterPro" id="IPR058240">
    <property type="entry name" value="rSAM_sf"/>
</dbReference>
<feature type="domain" description="Radical SAM core" evidence="5">
    <location>
        <begin position="83"/>
        <end position="167"/>
    </location>
</feature>
<keyword evidence="4" id="KW-0411">Iron-sulfur</keyword>
<dbReference type="InterPro" id="IPR007197">
    <property type="entry name" value="rSAM"/>
</dbReference>
<accession>A0A383D4N4</accession>
<dbReference type="GO" id="GO:0003824">
    <property type="term" value="F:catalytic activity"/>
    <property type="evidence" value="ECO:0007669"/>
    <property type="project" value="InterPro"/>
</dbReference>
<dbReference type="AlphaFoldDB" id="A0A383D4N4"/>
<keyword evidence="3" id="KW-0408">Iron</keyword>
<reference evidence="6" key="1">
    <citation type="submission" date="2018-05" db="EMBL/GenBank/DDBJ databases">
        <authorList>
            <person name="Lanie J.A."/>
            <person name="Ng W.-L."/>
            <person name="Kazmierczak K.M."/>
            <person name="Andrzejewski T.M."/>
            <person name="Davidsen T.M."/>
            <person name="Wayne K.J."/>
            <person name="Tettelin H."/>
            <person name="Glass J.I."/>
            <person name="Rusch D."/>
            <person name="Podicherti R."/>
            <person name="Tsui H.-C.T."/>
            <person name="Winkler M.E."/>
        </authorList>
    </citation>
    <scope>NUCLEOTIDE SEQUENCE</scope>
</reference>
<dbReference type="SFLD" id="SFLDS00029">
    <property type="entry name" value="Radical_SAM"/>
    <property type="match status" value="1"/>
</dbReference>
<evidence type="ECO:0000256" key="2">
    <source>
        <dbReference type="ARBA" id="ARBA00022723"/>
    </source>
</evidence>
<keyword evidence="2" id="KW-0479">Metal-binding</keyword>
<dbReference type="Gene3D" id="3.20.20.70">
    <property type="entry name" value="Aldolase class I"/>
    <property type="match status" value="1"/>
</dbReference>
<organism evidence="6">
    <name type="scientific">marine metagenome</name>
    <dbReference type="NCBI Taxonomy" id="408172"/>
    <lineage>
        <taxon>unclassified sequences</taxon>
        <taxon>metagenomes</taxon>
        <taxon>ecological metagenomes</taxon>
    </lineage>
</organism>
<dbReference type="GO" id="GO:0051536">
    <property type="term" value="F:iron-sulfur cluster binding"/>
    <property type="evidence" value="ECO:0007669"/>
    <property type="project" value="UniProtKB-KW"/>
</dbReference>
<protein>
    <recommendedName>
        <fullName evidence="5">Radical SAM core domain-containing protein</fullName>
    </recommendedName>
</protein>
<feature type="non-terminal residue" evidence="6">
    <location>
        <position position="1"/>
    </location>
</feature>
<dbReference type="GO" id="GO:0046872">
    <property type="term" value="F:metal ion binding"/>
    <property type="evidence" value="ECO:0007669"/>
    <property type="project" value="UniProtKB-KW"/>
</dbReference>
<dbReference type="PANTHER" id="PTHR11228:SF7">
    <property type="entry name" value="PQQA PEPTIDE CYCLASE"/>
    <property type="match status" value="1"/>
</dbReference>
<feature type="non-terminal residue" evidence="6">
    <location>
        <position position="237"/>
    </location>
</feature>
<dbReference type="Pfam" id="PF04055">
    <property type="entry name" value="Radical_SAM"/>
    <property type="match status" value="1"/>
</dbReference>
<dbReference type="SUPFAM" id="SSF102114">
    <property type="entry name" value="Radical SAM enzymes"/>
    <property type="match status" value="1"/>
</dbReference>
<gene>
    <name evidence="6" type="ORF">METZ01_LOCUS492205</name>
</gene>
<evidence type="ECO:0000259" key="5">
    <source>
        <dbReference type="Pfam" id="PF04055"/>
    </source>
</evidence>
<evidence type="ECO:0000256" key="1">
    <source>
        <dbReference type="ARBA" id="ARBA00022691"/>
    </source>
</evidence>
<dbReference type="EMBL" id="UINC01214223">
    <property type="protein sequence ID" value="SVE39351.1"/>
    <property type="molecule type" value="Genomic_DNA"/>
</dbReference>
<keyword evidence="1" id="KW-0949">S-adenosyl-L-methionine</keyword>